<gene>
    <name evidence="5" type="ORF">V8G54_011064</name>
</gene>
<evidence type="ECO:0000256" key="1">
    <source>
        <dbReference type="ARBA" id="ARBA00008080"/>
    </source>
</evidence>
<keyword evidence="4" id="KW-1133">Transmembrane helix</keyword>
<evidence type="ECO:0000313" key="5">
    <source>
        <dbReference type="EMBL" id="WVZ13498.1"/>
    </source>
</evidence>
<dbReference type="SUPFAM" id="SSF46946">
    <property type="entry name" value="S13-like H2TH domain"/>
    <property type="match status" value="1"/>
</dbReference>
<keyword evidence="4" id="KW-0472">Membrane</keyword>
<keyword evidence="3" id="KW-0687">Ribonucleoprotein</keyword>
<evidence type="ECO:0000256" key="3">
    <source>
        <dbReference type="ARBA" id="ARBA00023274"/>
    </source>
</evidence>
<organism evidence="5 6">
    <name type="scientific">Vigna mungo</name>
    <name type="common">Black gram</name>
    <name type="synonym">Phaseolus mungo</name>
    <dbReference type="NCBI Taxonomy" id="3915"/>
    <lineage>
        <taxon>Eukaryota</taxon>
        <taxon>Viridiplantae</taxon>
        <taxon>Streptophyta</taxon>
        <taxon>Embryophyta</taxon>
        <taxon>Tracheophyta</taxon>
        <taxon>Spermatophyta</taxon>
        <taxon>Magnoliopsida</taxon>
        <taxon>eudicotyledons</taxon>
        <taxon>Gunneridae</taxon>
        <taxon>Pentapetalae</taxon>
        <taxon>rosids</taxon>
        <taxon>fabids</taxon>
        <taxon>Fabales</taxon>
        <taxon>Fabaceae</taxon>
        <taxon>Papilionoideae</taxon>
        <taxon>50 kb inversion clade</taxon>
        <taxon>NPAAA clade</taxon>
        <taxon>indigoferoid/millettioid clade</taxon>
        <taxon>Phaseoleae</taxon>
        <taxon>Vigna</taxon>
    </lineage>
</organism>
<accession>A0AAQ3NQR9</accession>
<dbReference type="InterPro" id="IPR001892">
    <property type="entry name" value="Ribosomal_uS13"/>
</dbReference>
<dbReference type="GO" id="GO:0003723">
    <property type="term" value="F:RNA binding"/>
    <property type="evidence" value="ECO:0007669"/>
    <property type="project" value="InterPro"/>
</dbReference>
<evidence type="ECO:0000256" key="4">
    <source>
        <dbReference type="SAM" id="Phobius"/>
    </source>
</evidence>
<dbReference type="GO" id="GO:0003735">
    <property type="term" value="F:structural constituent of ribosome"/>
    <property type="evidence" value="ECO:0007669"/>
    <property type="project" value="InterPro"/>
</dbReference>
<name>A0AAQ3NQR9_VIGMU</name>
<dbReference type="AlphaFoldDB" id="A0AAQ3NQR9"/>
<dbReference type="GO" id="GO:0015935">
    <property type="term" value="C:small ribosomal subunit"/>
    <property type="evidence" value="ECO:0007669"/>
    <property type="project" value="TreeGrafter"/>
</dbReference>
<comment type="similarity">
    <text evidence="1">Belongs to the universal ribosomal protein uS13 family.</text>
</comment>
<dbReference type="Gene3D" id="1.10.8.50">
    <property type="match status" value="1"/>
</dbReference>
<dbReference type="PANTHER" id="PTHR10871:SF3">
    <property type="entry name" value="SMALL RIBOSOMAL SUBUNIT PROTEIN US13"/>
    <property type="match status" value="1"/>
</dbReference>
<dbReference type="PROSITE" id="PS50159">
    <property type="entry name" value="RIBOSOMAL_S13_2"/>
    <property type="match status" value="1"/>
</dbReference>
<feature type="transmembrane region" description="Helical" evidence="4">
    <location>
        <begin position="84"/>
        <end position="109"/>
    </location>
</feature>
<keyword evidence="6" id="KW-1185">Reference proteome</keyword>
<dbReference type="EMBL" id="CP144697">
    <property type="protein sequence ID" value="WVZ13498.1"/>
    <property type="molecule type" value="Genomic_DNA"/>
</dbReference>
<dbReference type="GO" id="GO:0006412">
    <property type="term" value="P:translation"/>
    <property type="evidence" value="ECO:0007669"/>
    <property type="project" value="InterPro"/>
</dbReference>
<dbReference type="InterPro" id="IPR010979">
    <property type="entry name" value="Ribosomal_uS13-like_H2TH"/>
</dbReference>
<dbReference type="Pfam" id="PF00416">
    <property type="entry name" value="Ribosomal_S13"/>
    <property type="match status" value="1"/>
</dbReference>
<reference evidence="5 6" key="1">
    <citation type="journal article" date="2023" name="Life. Sci Alliance">
        <title>Evolutionary insights into 3D genome organization and epigenetic landscape of Vigna mungo.</title>
        <authorList>
            <person name="Junaid A."/>
            <person name="Singh B."/>
            <person name="Bhatia S."/>
        </authorList>
    </citation>
    <scope>NUCLEOTIDE SEQUENCE [LARGE SCALE GENOMIC DNA]</scope>
    <source>
        <strain evidence="5">Urdbean</strain>
    </source>
</reference>
<protein>
    <submittedName>
        <fullName evidence="5">Uncharacterized protein</fullName>
    </submittedName>
</protein>
<dbReference type="Proteomes" id="UP001374535">
    <property type="component" value="Chromosome 4"/>
</dbReference>
<sequence>MVDDGAVVVIDGIAADTGEYSGTTADNKNFFPRKKLGFHGSSKKMKAREALFVWPEDMEKLAIKVLILSGGGENVGMAFKEQGLVLAVLLGLLVFFSMAKTSITTLWSWRIIGHVSHRNQPLLYPTHYTLVLFEVAYMQPSSPAALVASEDFQHILRVLNTNVDGKQKIMFALTSIKSIGRRFANIVCKKADVDMTCCTCVVIYDEFRVTHGTCSLSFLLEVSVEEELILECDGCRRPCKFDVHKKCSIVRK</sequence>
<dbReference type="GO" id="GO:0005829">
    <property type="term" value="C:cytosol"/>
    <property type="evidence" value="ECO:0007669"/>
    <property type="project" value="TreeGrafter"/>
</dbReference>
<dbReference type="PANTHER" id="PTHR10871">
    <property type="entry name" value="30S RIBOSOMAL PROTEIN S13/40S RIBOSOMAL PROTEIN S18"/>
    <property type="match status" value="1"/>
</dbReference>
<keyword evidence="4" id="KW-0812">Transmembrane</keyword>
<evidence type="ECO:0000256" key="2">
    <source>
        <dbReference type="ARBA" id="ARBA00022980"/>
    </source>
</evidence>
<evidence type="ECO:0000313" key="6">
    <source>
        <dbReference type="Proteomes" id="UP001374535"/>
    </source>
</evidence>
<proteinExistence type="inferred from homology"/>
<keyword evidence="2" id="KW-0689">Ribosomal protein</keyword>